<protein>
    <submittedName>
        <fullName evidence="2">DUF1579 domain-containing protein</fullName>
    </submittedName>
</protein>
<evidence type="ECO:0000313" key="2">
    <source>
        <dbReference type="EMBL" id="MCD2515733.1"/>
    </source>
</evidence>
<reference evidence="2" key="1">
    <citation type="submission" date="2021-11" db="EMBL/GenBank/DDBJ databases">
        <title>The complete genome of Massilia sp sp. G4R7.</title>
        <authorList>
            <person name="Liu L."/>
            <person name="Yue J."/>
            <person name="Yuan J."/>
            <person name="Yang F."/>
            <person name="Li L."/>
        </authorList>
    </citation>
    <scope>NUCLEOTIDE SEQUENCE</scope>
    <source>
        <strain evidence="2">G4R7</strain>
    </source>
</reference>
<accession>A0ABS8Q2I4</accession>
<organism evidence="2 3">
    <name type="scientific">Massilia phyllostachyos</name>
    <dbReference type="NCBI Taxonomy" id="2898585"/>
    <lineage>
        <taxon>Bacteria</taxon>
        <taxon>Pseudomonadati</taxon>
        <taxon>Pseudomonadota</taxon>
        <taxon>Betaproteobacteria</taxon>
        <taxon>Burkholderiales</taxon>
        <taxon>Oxalobacteraceae</taxon>
        <taxon>Telluria group</taxon>
        <taxon>Massilia</taxon>
    </lineage>
</organism>
<evidence type="ECO:0000256" key="1">
    <source>
        <dbReference type="SAM" id="SignalP"/>
    </source>
</evidence>
<comment type="caution">
    <text evidence="2">The sequence shown here is derived from an EMBL/GenBank/DDBJ whole genome shotgun (WGS) entry which is preliminary data.</text>
</comment>
<keyword evidence="1" id="KW-0732">Signal</keyword>
<dbReference type="RefSeq" id="WP_231057030.1">
    <property type="nucleotide sequence ID" value="NZ_JAJNOC010000001.1"/>
</dbReference>
<dbReference type="EMBL" id="JAJNOC010000001">
    <property type="protein sequence ID" value="MCD2515733.1"/>
    <property type="molecule type" value="Genomic_DNA"/>
</dbReference>
<keyword evidence="3" id="KW-1185">Reference proteome</keyword>
<evidence type="ECO:0000313" key="3">
    <source>
        <dbReference type="Proteomes" id="UP001179361"/>
    </source>
</evidence>
<sequence>MRLAHAVLIAASLLCSAPALSQSSQAPAERIAAQRDAMARFAALDGTWRGQATMTLPNGQKHEITQTERVGGFLDGALKMVEGRGYEADGKLAFNALGVITYDPATKAYSMQSTAQGYTGNFVLSPIPDGFAWEIPAGPMTIKYTATVKDGVWHEVGDRIMPGKEPVRFFDMTLRRIGSTTWPAGDPVPAK</sequence>
<dbReference type="Proteomes" id="UP001179361">
    <property type="component" value="Unassembled WGS sequence"/>
</dbReference>
<feature type="chain" id="PRO_5046819419" evidence="1">
    <location>
        <begin position="22"/>
        <end position="191"/>
    </location>
</feature>
<name>A0ABS8Q2I4_9BURK</name>
<gene>
    <name evidence="2" type="ORF">LQ564_05330</name>
</gene>
<feature type="signal peptide" evidence="1">
    <location>
        <begin position="1"/>
        <end position="21"/>
    </location>
</feature>
<proteinExistence type="predicted"/>